<evidence type="ECO:0000256" key="11">
    <source>
        <dbReference type="PROSITE-ProRule" id="PRU00042"/>
    </source>
</evidence>
<dbReference type="STRING" id="7757.ENSPMAP00000000964"/>
<dbReference type="InterPro" id="IPR051967">
    <property type="entry name" value="Krueppel_C2H2-ZF"/>
</dbReference>
<feature type="domain" description="C2H2-type" evidence="13">
    <location>
        <begin position="340"/>
        <end position="367"/>
    </location>
</feature>
<evidence type="ECO:0000256" key="9">
    <source>
        <dbReference type="ARBA" id="ARBA00023163"/>
    </source>
</evidence>
<evidence type="ECO:0000259" key="13">
    <source>
        <dbReference type="PROSITE" id="PS50157"/>
    </source>
</evidence>
<evidence type="ECO:0000256" key="2">
    <source>
        <dbReference type="ARBA" id="ARBA00006991"/>
    </source>
</evidence>
<dbReference type="SMART" id="SM00355">
    <property type="entry name" value="ZnF_C2H2"/>
    <property type="match status" value="6"/>
</dbReference>
<evidence type="ECO:0000256" key="1">
    <source>
        <dbReference type="ARBA" id="ARBA00004123"/>
    </source>
</evidence>
<keyword evidence="5 11" id="KW-0863">Zinc-finger</keyword>
<feature type="domain" description="C2H2-type" evidence="13">
    <location>
        <begin position="72"/>
        <end position="94"/>
    </location>
</feature>
<dbReference type="Gene3D" id="3.30.160.60">
    <property type="entry name" value="Classic Zinc Finger"/>
    <property type="match status" value="2"/>
</dbReference>
<evidence type="ECO:0000256" key="6">
    <source>
        <dbReference type="ARBA" id="ARBA00022833"/>
    </source>
</evidence>
<dbReference type="GeneTree" id="ENSGT00940000173431"/>
<dbReference type="GO" id="GO:0000978">
    <property type="term" value="F:RNA polymerase II cis-regulatory region sequence-specific DNA binding"/>
    <property type="evidence" value="ECO:0007669"/>
    <property type="project" value="TreeGrafter"/>
</dbReference>
<evidence type="ECO:0000256" key="7">
    <source>
        <dbReference type="ARBA" id="ARBA00023015"/>
    </source>
</evidence>
<dbReference type="GO" id="GO:0000981">
    <property type="term" value="F:DNA-binding transcription factor activity, RNA polymerase II-specific"/>
    <property type="evidence" value="ECO:0007669"/>
    <property type="project" value="TreeGrafter"/>
</dbReference>
<evidence type="ECO:0000256" key="4">
    <source>
        <dbReference type="ARBA" id="ARBA00022737"/>
    </source>
</evidence>
<keyword evidence="4" id="KW-0677">Repeat</keyword>
<dbReference type="HOGENOM" id="CLU_798205_0_0_1"/>
<keyword evidence="8" id="KW-0238">DNA-binding</keyword>
<keyword evidence="3" id="KW-0479">Metal-binding</keyword>
<evidence type="ECO:0000256" key="12">
    <source>
        <dbReference type="SAM" id="MobiDB-lite"/>
    </source>
</evidence>
<dbReference type="GO" id="GO:0008270">
    <property type="term" value="F:zinc ion binding"/>
    <property type="evidence" value="ECO:0007669"/>
    <property type="project" value="UniProtKB-KW"/>
</dbReference>
<keyword evidence="10" id="KW-0539">Nucleus</keyword>
<sequence length="369" mass="41686">YKCETCKIGFKRARELKCHCQVYHTPEQCTFCTFTSITTHEMKAHIGKYHASPVPIWTPPDHDGAAGSRTSISCEVCGKTFQQLWYLKSHMRTHKKTFDHSCNICTRRFKESWTLRMHMKTHEKKYTSRAAAEKVYPAMVKDGSPPNAVLITPLPYEMCSVCGFLCPIEILKTHESLHTQFLDRPHRKNDRMDLDEDKTTFLSPIRIQNSSFNTKPMGQYQHVEEASSQSCESLQIIGNANESKLKGKNKDSDSSSLTVTQSGKKRKGDEGKNQGSCLVTVTEKTCQNNNESQVGTVGDVCADAIEKAINTVVTQDASKVDVSLREQNRRGTSNECLRPKECPDCGKVFKTFRQMILHSRVHNKGKKGL</sequence>
<evidence type="ECO:0000256" key="10">
    <source>
        <dbReference type="ARBA" id="ARBA00023242"/>
    </source>
</evidence>
<reference evidence="14" key="1">
    <citation type="submission" date="2025-08" db="UniProtKB">
        <authorList>
            <consortium name="Ensembl"/>
        </authorList>
    </citation>
    <scope>IDENTIFICATION</scope>
</reference>
<dbReference type="Pfam" id="PF00096">
    <property type="entry name" value="zf-C2H2"/>
    <property type="match status" value="3"/>
</dbReference>
<feature type="compositionally biased region" description="Basic and acidic residues" evidence="12">
    <location>
        <begin position="243"/>
        <end position="253"/>
    </location>
</feature>
<name>S4R6Y4_PETMA</name>
<dbReference type="PANTHER" id="PTHR45925">
    <property type="entry name" value="ZINC FINGER PROTEIN"/>
    <property type="match status" value="1"/>
</dbReference>
<protein>
    <recommendedName>
        <fullName evidence="13">C2H2-type domain-containing protein</fullName>
    </recommendedName>
</protein>
<keyword evidence="9" id="KW-0804">Transcription</keyword>
<comment type="subcellular location">
    <subcellularLocation>
        <location evidence="1">Nucleus</location>
    </subcellularLocation>
</comment>
<evidence type="ECO:0000313" key="14">
    <source>
        <dbReference type="Ensembl" id="ENSPMAP00000000964.1"/>
    </source>
</evidence>
<dbReference type="Ensembl" id="ENSPMAT00000000968.1">
    <property type="protein sequence ID" value="ENSPMAP00000000964.1"/>
    <property type="gene ID" value="ENSPMAG00000000882.1"/>
</dbReference>
<evidence type="ECO:0000256" key="5">
    <source>
        <dbReference type="ARBA" id="ARBA00022771"/>
    </source>
</evidence>
<dbReference type="InterPro" id="IPR013087">
    <property type="entry name" value="Znf_C2H2_type"/>
</dbReference>
<dbReference type="InterPro" id="IPR036236">
    <property type="entry name" value="Znf_C2H2_sf"/>
</dbReference>
<keyword evidence="6" id="KW-0862">Zinc</keyword>
<evidence type="ECO:0000256" key="3">
    <source>
        <dbReference type="ARBA" id="ARBA00022723"/>
    </source>
</evidence>
<feature type="domain" description="C2H2-type" evidence="13">
    <location>
        <begin position="100"/>
        <end position="127"/>
    </location>
</feature>
<dbReference type="FunFam" id="3.30.160.60:FF:000446">
    <property type="entry name" value="Zinc finger protein"/>
    <property type="match status" value="1"/>
</dbReference>
<accession>S4R6Y4</accession>
<evidence type="ECO:0000256" key="8">
    <source>
        <dbReference type="ARBA" id="ARBA00023125"/>
    </source>
</evidence>
<comment type="similarity">
    <text evidence="2">Belongs to the krueppel C2H2-type zinc-finger protein family.</text>
</comment>
<dbReference type="PROSITE" id="PS00028">
    <property type="entry name" value="ZINC_FINGER_C2H2_1"/>
    <property type="match status" value="4"/>
</dbReference>
<organism evidence="14">
    <name type="scientific">Petromyzon marinus</name>
    <name type="common">Sea lamprey</name>
    <dbReference type="NCBI Taxonomy" id="7757"/>
    <lineage>
        <taxon>Eukaryota</taxon>
        <taxon>Metazoa</taxon>
        <taxon>Chordata</taxon>
        <taxon>Craniata</taxon>
        <taxon>Vertebrata</taxon>
        <taxon>Cyclostomata</taxon>
        <taxon>Hyperoartia</taxon>
        <taxon>Petromyzontiformes</taxon>
        <taxon>Petromyzontidae</taxon>
        <taxon>Petromyzon</taxon>
    </lineage>
</organism>
<dbReference type="AlphaFoldDB" id="S4R6Y4"/>
<dbReference type="SUPFAM" id="SSF57667">
    <property type="entry name" value="beta-beta-alpha zinc fingers"/>
    <property type="match status" value="1"/>
</dbReference>
<dbReference type="GO" id="GO:0005634">
    <property type="term" value="C:nucleus"/>
    <property type="evidence" value="ECO:0007669"/>
    <property type="project" value="UniProtKB-SubCell"/>
</dbReference>
<feature type="domain" description="C2H2-type" evidence="13">
    <location>
        <begin position="1"/>
        <end position="29"/>
    </location>
</feature>
<keyword evidence="7" id="KW-0805">Transcription regulation</keyword>
<reference evidence="14" key="2">
    <citation type="submission" date="2025-09" db="UniProtKB">
        <authorList>
            <consortium name="Ensembl"/>
        </authorList>
    </citation>
    <scope>IDENTIFICATION</scope>
</reference>
<dbReference type="PROSITE" id="PS50157">
    <property type="entry name" value="ZINC_FINGER_C2H2_2"/>
    <property type="match status" value="4"/>
</dbReference>
<feature type="region of interest" description="Disordered" evidence="12">
    <location>
        <begin position="242"/>
        <end position="274"/>
    </location>
</feature>
<proteinExistence type="inferred from homology"/>